<accession>A0A3R8R6Y1</accession>
<comment type="caution">
    <text evidence="1">The sequence shown here is derived from an EMBL/GenBank/DDBJ whole genome shotgun (WGS) entry which is preliminary data.</text>
</comment>
<evidence type="ECO:0000313" key="2">
    <source>
        <dbReference type="Proteomes" id="UP000274920"/>
    </source>
</evidence>
<keyword evidence="2" id="KW-1185">Reference proteome</keyword>
<dbReference type="EMBL" id="RHJS01000002">
    <property type="protein sequence ID" value="RRK33443.1"/>
    <property type="molecule type" value="Genomic_DNA"/>
</dbReference>
<organism evidence="1 2">
    <name type="scientific">Schaedlerella arabinosiphila</name>
    <dbReference type="NCBI Taxonomy" id="2044587"/>
    <lineage>
        <taxon>Bacteria</taxon>
        <taxon>Bacillati</taxon>
        <taxon>Bacillota</taxon>
        <taxon>Clostridia</taxon>
        <taxon>Lachnospirales</taxon>
        <taxon>Lachnospiraceae</taxon>
        <taxon>Schaedlerella</taxon>
    </lineage>
</organism>
<proteinExistence type="predicted"/>
<evidence type="ECO:0000313" key="1">
    <source>
        <dbReference type="EMBL" id="RRK33443.1"/>
    </source>
</evidence>
<reference evidence="1" key="1">
    <citation type="submission" date="2018-10" db="EMBL/GenBank/DDBJ databases">
        <title>Schaedlerella arabinophila gen. nov. sp. nov., isolated from the mouse intestinal tract and comparative analysis with the genome of the closely related altered Schaedler flora strain ASF502.</title>
        <authorList>
            <person name="Miyake S."/>
            <person name="Soh M."/>
            <person name="Seedorf H."/>
        </authorList>
    </citation>
    <scope>NUCLEOTIDE SEQUENCE [LARGE SCALE GENOMIC DNA]</scope>
    <source>
        <strain evidence="1">DSM 106076</strain>
    </source>
</reference>
<sequence length="127" mass="13899">MVLKGVMTLELTDKNTRAVETVTEENMITETVNNILGLNSMGIFYAATGEYDEALLWNGNLLPICPNMILLFSEALAEDKELLYESTDNLPAAYASNDLNFAANLARGSLNLTESMAISIGYPWVEG</sequence>
<gene>
    <name evidence="1" type="ORF">EBB54_20390</name>
</gene>
<dbReference type="Proteomes" id="UP000274920">
    <property type="component" value="Unassembled WGS sequence"/>
</dbReference>
<dbReference type="AlphaFoldDB" id="A0A3R8R6Y1"/>
<name>A0A3R8R6Y1_9FIRM</name>
<protein>
    <submittedName>
        <fullName evidence="1">Uncharacterized protein</fullName>
    </submittedName>
</protein>